<proteinExistence type="predicted"/>
<evidence type="ECO:0008006" key="6">
    <source>
        <dbReference type="Google" id="ProtNLM"/>
    </source>
</evidence>
<dbReference type="InterPro" id="IPR028974">
    <property type="entry name" value="TSP_type-3_rpt"/>
</dbReference>
<accession>A0ABT8VUF8</accession>
<protein>
    <recommendedName>
        <fullName evidence="6">Rhamnogalacturonan endolyase</fullName>
    </recommendedName>
</protein>
<dbReference type="Gene3D" id="2.60.40.10">
    <property type="entry name" value="Immunoglobulins"/>
    <property type="match status" value="1"/>
</dbReference>
<evidence type="ECO:0000313" key="5">
    <source>
        <dbReference type="Proteomes" id="UP001168642"/>
    </source>
</evidence>
<evidence type="ECO:0000259" key="2">
    <source>
        <dbReference type="Pfam" id="PF18370"/>
    </source>
</evidence>
<dbReference type="PANTHER" id="PTHR43118">
    <property type="entry name" value="RHAMNOGALACTURONAN LYASE (EUROFUNG)"/>
    <property type="match status" value="1"/>
</dbReference>
<reference evidence="4" key="1">
    <citation type="submission" date="2023-07" db="EMBL/GenBank/DDBJ databases">
        <title>Wenyingzhuangia sp. chi5 genome sequencing and assembly.</title>
        <authorList>
            <person name="Park S."/>
        </authorList>
    </citation>
    <scope>NUCLEOTIDE SEQUENCE</scope>
    <source>
        <strain evidence="4">Chi5</strain>
    </source>
</reference>
<gene>
    <name evidence="4" type="ORF">QVZ41_12230</name>
</gene>
<feature type="region of interest" description="Disordered" evidence="1">
    <location>
        <begin position="619"/>
        <end position="641"/>
    </location>
</feature>
<evidence type="ECO:0000259" key="3">
    <source>
        <dbReference type="Pfam" id="PF21348"/>
    </source>
</evidence>
<dbReference type="SUPFAM" id="SSF103647">
    <property type="entry name" value="TSP type-3 repeat"/>
    <property type="match status" value="1"/>
</dbReference>
<dbReference type="InterPro" id="IPR028994">
    <property type="entry name" value="Integrin_alpha_N"/>
</dbReference>
<dbReference type="EMBL" id="JAUMIT010000006">
    <property type="protein sequence ID" value="MDO3695609.1"/>
    <property type="molecule type" value="Genomic_DNA"/>
</dbReference>
<feature type="domain" description="Rhamnogalacturonan lyase family 11 C-terminal" evidence="3">
    <location>
        <begin position="141"/>
        <end position="606"/>
    </location>
</feature>
<dbReference type="SUPFAM" id="SSF69318">
    <property type="entry name" value="Integrin alpha N-terminal domain"/>
    <property type="match status" value="1"/>
</dbReference>
<keyword evidence="5" id="KW-1185">Reference proteome</keyword>
<dbReference type="Pfam" id="PF21348">
    <property type="entry name" value="RGL11_C"/>
    <property type="match status" value="1"/>
</dbReference>
<comment type="caution">
    <text evidence="4">The sequence shown here is derived from an EMBL/GenBank/DDBJ whole genome shotgun (WGS) entry which is preliminary data.</text>
</comment>
<dbReference type="InterPro" id="IPR013783">
    <property type="entry name" value="Ig-like_fold"/>
</dbReference>
<dbReference type="InterPro" id="IPR049366">
    <property type="entry name" value="RGL11_C"/>
</dbReference>
<feature type="domain" description="Rhamnogalacturonan I lyase beta-sheet" evidence="2">
    <location>
        <begin position="28"/>
        <end position="112"/>
    </location>
</feature>
<organism evidence="4 5">
    <name type="scientific">Wenyingzhuangia gilva</name>
    <dbReference type="NCBI Taxonomy" id="3057677"/>
    <lineage>
        <taxon>Bacteria</taxon>
        <taxon>Pseudomonadati</taxon>
        <taxon>Bacteroidota</taxon>
        <taxon>Flavobacteriia</taxon>
        <taxon>Flavobacteriales</taxon>
        <taxon>Flavobacteriaceae</taxon>
        <taxon>Wenyingzhuangia</taxon>
    </lineage>
</organism>
<dbReference type="InterPro" id="IPR041624">
    <property type="entry name" value="RGI_lyase"/>
</dbReference>
<dbReference type="PANTHER" id="PTHR43118:SF1">
    <property type="entry name" value="RHAMNOGALACTURONAN LYASE (EUROFUNG)"/>
    <property type="match status" value="1"/>
</dbReference>
<evidence type="ECO:0000313" key="4">
    <source>
        <dbReference type="EMBL" id="MDO3695609.1"/>
    </source>
</evidence>
<evidence type="ECO:0000256" key="1">
    <source>
        <dbReference type="SAM" id="MobiDB-lite"/>
    </source>
</evidence>
<dbReference type="Proteomes" id="UP001168642">
    <property type="component" value="Unassembled WGS sequence"/>
</dbReference>
<sequence length="884" mass="97802">MINNILRKEKVLFLFLSLFVSTIYAQRPMEYLDRGVIALETNIGVFVSWRMVGTDSPGVKFNIYKNGEQLNVGPIDTKTNFSDFNGTSSDEYQIETVVAEGQNEMTQKIKPWPYAPSLDPGRDNLARLEIPIPAAPASNLIAGDMSVGDLDGDGDYELVFQWEGDREDPPYLDAIDLQGNHLWRISLGANVIYNGISFLVYDFDGDGKAEVACQTGPGTKDGQGNFLSTGPAATDDDSKIYQRIAGRVVEDPTYFTVFNGQTGVEMATEEWPVPIGPLSEMEKTWEDDYGHRANSTKGAVLYDKVKGPMMVFTRGIYSKIGMGAYTWNGTNLKQEWLFDSDDYPSGMYRGEGNHAVTIADVDGDESDELMYGACAIDNDGLGLYATGRGHGDSHALGDLDPDRPGLEYFQPHENGTYGLSFRDAATGEILWEYLSPSDVGRAWAADITESNKGFEIVAVGDFIDDGRDDHSSVFDVKGNLLNPDIYYNAFYQPVYFDGDIQRDIRNKTGIDDANNGGRILTAWYYGASTIHYTKQDANLVADILGDWREEIIFVKSDNSAFVLFSSWIPTQHKVYTLMHDPAYRMQVAAQNVGYNQPANVSYYLPDYASYQPNITTIKADRSNDDDDKDGVVNAEDQCPETPDGDVVDENGCTILNIPSNNFTIETVSETCLGSNNGKIVITANEANDYELDINGTTYEFTETFTVEDLVPADYDFCISILNTLFKQCYSVTIDAGGTLAINSKVQENAISIDVENGTAPYKIFVNSKKTLETSTSSFTLAVKQGDIVEVLTDKNCEGTVSKVIDFYEMMTPTPNPTHGVFEIIVPTTKDEVMIEVYNSVSRVSSKSYPVINGKVRLDLEGNTNGVYFLKVLLQKPVVLKIIKQ</sequence>
<dbReference type="InterPro" id="IPR034641">
    <property type="entry name" value="RGL11"/>
</dbReference>
<dbReference type="RefSeq" id="WP_302884881.1">
    <property type="nucleotide sequence ID" value="NZ_JAUMIT010000006.1"/>
</dbReference>
<dbReference type="Pfam" id="PF18370">
    <property type="entry name" value="RGI_lyase"/>
    <property type="match status" value="1"/>
</dbReference>
<name>A0ABT8VUF8_9FLAO</name>